<evidence type="ECO:0008006" key="3">
    <source>
        <dbReference type="Google" id="ProtNLM"/>
    </source>
</evidence>
<dbReference type="Proteomes" id="UP001597417">
    <property type="component" value="Unassembled WGS sequence"/>
</dbReference>
<name>A0ABW5FKV1_9PSEU</name>
<reference evidence="2" key="1">
    <citation type="journal article" date="2019" name="Int. J. Syst. Evol. Microbiol.">
        <title>The Global Catalogue of Microorganisms (GCM) 10K type strain sequencing project: providing services to taxonomists for standard genome sequencing and annotation.</title>
        <authorList>
            <consortium name="The Broad Institute Genomics Platform"/>
            <consortium name="The Broad Institute Genome Sequencing Center for Infectious Disease"/>
            <person name="Wu L."/>
            <person name="Ma J."/>
        </authorList>
    </citation>
    <scope>NUCLEOTIDE SEQUENCE [LARGE SCALE GENOMIC DNA]</scope>
    <source>
        <strain evidence="2">CGMCC 4.7645</strain>
    </source>
</reference>
<gene>
    <name evidence="1" type="ORF">ACFSXZ_04880</name>
</gene>
<evidence type="ECO:0000313" key="1">
    <source>
        <dbReference type="EMBL" id="MFD2415658.1"/>
    </source>
</evidence>
<protein>
    <recommendedName>
        <fullName evidence="3">Secreted protein</fullName>
    </recommendedName>
</protein>
<accession>A0ABW5FKV1</accession>
<comment type="caution">
    <text evidence="1">The sequence shown here is derived from an EMBL/GenBank/DDBJ whole genome shotgun (WGS) entry which is preliminary data.</text>
</comment>
<dbReference type="RefSeq" id="WP_378261644.1">
    <property type="nucleotide sequence ID" value="NZ_JBHUKR010000004.1"/>
</dbReference>
<proteinExistence type="predicted"/>
<sequence>MAFLVLVVMAGLATLTAVLGPWSLITGLSGIGGTAIARTLRRRLK</sequence>
<keyword evidence="2" id="KW-1185">Reference proteome</keyword>
<evidence type="ECO:0000313" key="2">
    <source>
        <dbReference type="Proteomes" id="UP001597417"/>
    </source>
</evidence>
<organism evidence="1 2">
    <name type="scientific">Amycolatopsis pigmentata</name>
    <dbReference type="NCBI Taxonomy" id="450801"/>
    <lineage>
        <taxon>Bacteria</taxon>
        <taxon>Bacillati</taxon>
        <taxon>Actinomycetota</taxon>
        <taxon>Actinomycetes</taxon>
        <taxon>Pseudonocardiales</taxon>
        <taxon>Pseudonocardiaceae</taxon>
        <taxon>Amycolatopsis</taxon>
    </lineage>
</organism>
<dbReference type="EMBL" id="JBHUKR010000004">
    <property type="protein sequence ID" value="MFD2415658.1"/>
    <property type="molecule type" value="Genomic_DNA"/>
</dbReference>